<evidence type="ECO:0000256" key="1">
    <source>
        <dbReference type="SAM" id="SignalP"/>
    </source>
</evidence>
<gene>
    <name evidence="2" type="ORF">KQX54_007258</name>
</gene>
<feature type="chain" id="PRO_5043933428" evidence="1">
    <location>
        <begin position="18"/>
        <end position="72"/>
    </location>
</feature>
<feature type="signal peptide" evidence="1">
    <location>
        <begin position="1"/>
        <end position="17"/>
    </location>
</feature>
<keyword evidence="3" id="KW-1185">Reference proteome</keyword>
<evidence type="ECO:0000313" key="2">
    <source>
        <dbReference type="EMBL" id="KAH0546219.1"/>
    </source>
</evidence>
<accession>A0AAV7I4E7</accession>
<dbReference type="AlphaFoldDB" id="A0AAV7I4E7"/>
<evidence type="ECO:0000313" key="3">
    <source>
        <dbReference type="Proteomes" id="UP000826195"/>
    </source>
</evidence>
<proteinExistence type="predicted"/>
<sequence>MELKLILVLIFAGVCAGNLFLIEECICVFAHQCFTKKPITYNHSRTGFFDRPDPRCENPDNICCHKDDIMQV</sequence>
<organism evidence="2 3">
    <name type="scientific">Cotesia glomerata</name>
    <name type="common">Lepidopteran parasitic wasp</name>
    <name type="synonym">Apanteles glomeratus</name>
    <dbReference type="NCBI Taxonomy" id="32391"/>
    <lineage>
        <taxon>Eukaryota</taxon>
        <taxon>Metazoa</taxon>
        <taxon>Ecdysozoa</taxon>
        <taxon>Arthropoda</taxon>
        <taxon>Hexapoda</taxon>
        <taxon>Insecta</taxon>
        <taxon>Pterygota</taxon>
        <taxon>Neoptera</taxon>
        <taxon>Endopterygota</taxon>
        <taxon>Hymenoptera</taxon>
        <taxon>Apocrita</taxon>
        <taxon>Ichneumonoidea</taxon>
        <taxon>Braconidae</taxon>
        <taxon>Microgastrinae</taxon>
        <taxon>Cotesia</taxon>
    </lineage>
</organism>
<dbReference type="Proteomes" id="UP000826195">
    <property type="component" value="Unassembled WGS sequence"/>
</dbReference>
<reference evidence="2 3" key="1">
    <citation type="journal article" date="2021" name="J. Hered.">
        <title>A chromosome-level genome assembly of the parasitoid wasp, Cotesia glomerata (Hymenoptera: Braconidae).</title>
        <authorList>
            <person name="Pinto B.J."/>
            <person name="Weis J.J."/>
            <person name="Gamble T."/>
            <person name="Ode P.J."/>
            <person name="Paul R."/>
            <person name="Zaspel J.M."/>
        </authorList>
    </citation>
    <scope>NUCLEOTIDE SEQUENCE [LARGE SCALE GENOMIC DNA]</scope>
    <source>
        <strain evidence="2">CgM1</strain>
    </source>
</reference>
<keyword evidence="1" id="KW-0732">Signal</keyword>
<comment type="caution">
    <text evidence="2">The sequence shown here is derived from an EMBL/GenBank/DDBJ whole genome shotgun (WGS) entry which is preliminary data.</text>
</comment>
<protein>
    <submittedName>
        <fullName evidence="2">Uncharacterized protein</fullName>
    </submittedName>
</protein>
<dbReference type="EMBL" id="JAHXZJ010002237">
    <property type="protein sequence ID" value="KAH0546219.1"/>
    <property type="molecule type" value="Genomic_DNA"/>
</dbReference>
<name>A0AAV7I4E7_COTGL</name>